<proteinExistence type="predicted"/>
<comment type="pathway">
    <text evidence="2">Protein modification; protein ubiquitination.</text>
</comment>
<evidence type="ECO:0000256" key="6">
    <source>
        <dbReference type="PROSITE-ProRule" id="PRU00104"/>
    </source>
</evidence>
<comment type="caution">
    <text evidence="8">The sequence shown here is derived from an EMBL/GenBank/DDBJ whole genome shotgun (WGS) entry which is preliminary data.</text>
</comment>
<protein>
    <recommendedName>
        <fullName evidence="3">HECT-type E3 ubiquitin transferase</fullName>
        <ecNumber evidence="3">2.3.2.26</ecNumber>
    </recommendedName>
</protein>
<accession>A0A392RAQ4</accession>
<dbReference type="AlphaFoldDB" id="A0A392RAQ4"/>
<evidence type="ECO:0000313" key="9">
    <source>
        <dbReference type="Proteomes" id="UP000265520"/>
    </source>
</evidence>
<dbReference type="InterPro" id="IPR000569">
    <property type="entry name" value="HECT_dom"/>
</dbReference>
<comment type="catalytic activity">
    <reaction evidence="1">
        <text>S-ubiquitinyl-[E2 ubiquitin-conjugating enzyme]-L-cysteine + [acceptor protein]-L-lysine = [E2 ubiquitin-conjugating enzyme]-L-cysteine + N(6)-ubiquitinyl-[acceptor protein]-L-lysine.</text>
        <dbReference type="EC" id="2.3.2.26"/>
    </reaction>
</comment>
<dbReference type="GO" id="GO:0005737">
    <property type="term" value="C:cytoplasm"/>
    <property type="evidence" value="ECO:0007669"/>
    <property type="project" value="TreeGrafter"/>
</dbReference>
<dbReference type="SUPFAM" id="SSF56204">
    <property type="entry name" value="Hect, E3 ligase catalytic domain"/>
    <property type="match status" value="1"/>
</dbReference>
<feature type="non-terminal residue" evidence="8">
    <location>
        <position position="120"/>
    </location>
</feature>
<feature type="non-terminal residue" evidence="8">
    <location>
        <position position="1"/>
    </location>
</feature>
<evidence type="ECO:0000256" key="1">
    <source>
        <dbReference type="ARBA" id="ARBA00000885"/>
    </source>
</evidence>
<name>A0A392RAQ4_9FABA</name>
<evidence type="ECO:0000256" key="5">
    <source>
        <dbReference type="ARBA" id="ARBA00022786"/>
    </source>
</evidence>
<evidence type="ECO:0000313" key="8">
    <source>
        <dbReference type="EMBL" id="MCI33339.1"/>
    </source>
</evidence>
<evidence type="ECO:0000259" key="7">
    <source>
        <dbReference type="PROSITE" id="PS50237"/>
    </source>
</evidence>
<dbReference type="InterPro" id="IPR035983">
    <property type="entry name" value="Hect_E3_ubiquitin_ligase"/>
</dbReference>
<dbReference type="GO" id="GO:0000209">
    <property type="term" value="P:protein polyubiquitination"/>
    <property type="evidence" value="ECO:0007669"/>
    <property type="project" value="TreeGrafter"/>
</dbReference>
<dbReference type="EMBL" id="LXQA010203567">
    <property type="protein sequence ID" value="MCI33339.1"/>
    <property type="molecule type" value="Genomic_DNA"/>
</dbReference>
<comment type="caution">
    <text evidence="6">Lacks conserved residue(s) required for the propagation of feature annotation.</text>
</comment>
<evidence type="ECO:0000256" key="3">
    <source>
        <dbReference type="ARBA" id="ARBA00012485"/>
    </source>
</evidence>
<dbReference type="Proteomes" id="UP000265520">
    <property type="component" value="Unassembled WGS sequence"/>
</dbReference>
<dbReference type="PANTHER" id="PTHR11254:SF67">
    <property type="entry name" value="E3 UBIQUITIN-PROTEIN LIGASE HUWE1"/>
    <property type="match status" value="1"/>
</dbReference>
<dbReference type="EC" id="2.3.2.26" evidence="3"/>
<dbReference type="Gene3D" id="3.30.2410.10">
    <property type="entry name" value="Hect, E3 ligase catalytic domain"/>
    <property type="match status" value="1"/>
</dbReference>
<keyword evidence="5 6" id="KW-0833">Ubl conjugation pathway</keyword>
<dbReference type="GO" id="GO:0061630">
    <property type="term" value="F:ubiquitin protein ligase activity"/>
    <property type="evidence" value="ECO:0007669"/>
    <property type="project" value="UniProtKB-EC"/>
</dbReference>
<evidence type="ECO:0000256" key="2">
    <source>
        <dbReference type="ARBA" id="ARBA00004906"/>
    </source>
</evidence>
<dbReference type="InterPro" id="IPR050409">
    <property type="entry name" value="E3_ubiq-protein_ligase"/>
</dbReference>
<dbReference type="PANTHER" id="PTHR11254">
    <property type="entry name" value="HECT DOMAIN UBIQUITIN-PROTEIN LIGASE"/>
    <property type="match status" value="1"/>
</dbReference>
<keyword evidence="4" id="KW-0808">Transferase</keyword>
<dbReference type="PROSITE" id="PS50237">
    <property type="entry name" value="HECT"/>
    <property type="match status" value="1"/>
</dbReference>
<reference evidence="8 9" key="1">
    <citation type="journal article" date="2018" name="Front. Plant Sci.">
        <title>Red Clover (Trifolium pratense) and Zigzag Clover (T. medium) - A Picture of Genomic Similarities and Differences.</title>
        <authorList>
            <person name="Dluhosova J."/>
            <person name="Istvanek J."/>
            <person name="Nedelnik J."/>
            <person name="Repkova J."/>
        </authorList>
    </citation>
    <scope>NUCLEOTIDE SEQUENCE [LARGE SCALE GENOMIC DNA]</scope>
    <source>
        <strain evidence="9">cv. 10/8</strain>
        <tissue evidence="8">Leaf</tissue>
    </source>
</reference>
<dbReference type="Pfam" id="PF00632">
    <property type="entry name" value="HECT"/>
    <property type="match status" value="1"/>
</dbReference>
<dbReference type="Gene3D" id="3.30.2160.10">
    <property type="entry name" value="Hect, E3 ligase catalytic domain"/>
    <property type="match status" value="1"/>
</dbReference>
<feature type="domain" description="HECT" evidence="7">
    <location>
        <begin position="1"/>
        <end position="120"/>
    </location>
</feature>
<organism evidence="8 9">
    <name type="scientific">Trifolium medium</name>
    <dbReference type="NCBI Taxonomy" id="97028"/>
    <lineage>
        <taxon>Eukaryota</taxon>
        <taxon>Viridiplantae</taxon>
        <taxon>Streptophyta</taxon>
        <taxon>Embryophyta</taxon>
        <taxon>Tracheophyta</taxon>
        <taxon>Spermatophyta</taxon>
        <taxon>Magnoliopsida</taxon>
        <taxon>eudicotyledons</taxon>
        <taxon>Gunneridae</taxon>
        <taxon>Pentapetalae</taxon>
        <taxon>rosids</taxon>
        <taxon>fabids</taxon>
        <taxon>Fabales</taxon>
        <taxon>Fabaceae</taxon>
        <taxon>Papilionoideae</taxon>
        <taxon>50 kb inversion clade</taxon>
        <taxon>NPAAA clade</taxon>
        <taxon>Hologalegina</taxon>
        <taxon>IRL clade</taxon>
        <taxon>Trifolieae</taxon>
        <taxon>Trifolium</taxon>
    </lineage>
</organism>
<keyword evidence="9" id="KW-1185">Reference proteome</keyword>
<dbReference type="GO" id="GO:0006511">
    <property type="term" value="P:ubiquitin-dependent protein catabolic process"/>
    <property type="evidence" value="ECO:0007669"/>
    <property type="project" value="TreeGrafter"/>
</dbReference>
<evidence type="ECO:0000256" key="4">
    <source>
        <dbReference type="ARBA" id="ARBA00022679"/>
    </source>
</evidence>
<sequence length="120" mass="13810">TDYELKPGGRNIRVTEETKHEYVDLVAEHLLTNAIRPQINSFLEGFNEMVPRELISIFNDKELELLISGLPEIDLDDLKANTEYTGYTVASNVVQWFWEVVKSFNKEDMARLLQFVTGTS</sequence>